<dbReference type="GO" id="GO:0003697">
    <property type="term" value="F:single-stranded DNA binding"/>
    <property type="evidence" value="ECO:0007669"/>
    <property type="project" value="TreeGrafter"/>
</dbReference>
<name>A0A8K0CG11_IGNLU</name>
<dbReference type="AlphaFoldDB" id="A0A8K0CG11"/>
<gene>
    <name evidence="1" type="ORF">ILUMI_23018</name>
</gene>
<dbReference type="OrthoDB" id="67296at2759"/>
<sequence length="182" mass="20973">MIPDNITPILMKCEDLGFENILFQCCIHYAEQGLNVWFISPQPFKELPLDIKPPDEEVLKLITFLYLKDQQDLLTHLNGIHLWHKFPQLIILNGFEHYSMMLSSDYNLSNAAFTLASLLDATSTCALKHSSMKAYLLVACVVPPPDRYAHLDTLTSLYFPHVCTYNNNNCDIFNVFKNVFKR</sequence>
<reference evidence="1" key="1">
    <citation type="submission" date="2019-08" db="EMBL/GenBank/DDBJ databases">
        <title>The genome of the North American firefly Photinus pyralis.</title>
        <authorList>
            <consortium name="Photinus pyralis genome working group"/>
            <person name="Fallon T.R."/>
            <person name="Sander Lower S.E."/>
            <person name="Weng J.-K."/>
        </authorList>
    </citation>
    <scope>NUCLEOTIDE SEQUENCE</scope>
    <source>
        <strain evidence="1">TRF0915ILg1</strain>
        <tissue evidence="1">Whole body</tissue>
    </source>
</reference>
<keyword evidence="2" id="KW-1185">Reference proteome</keyword>
<dbReference type="PANTHER" id="PTHR28653">
    <property type="match status" value="1"/>
</dbReference>
<dbReference type="Proteomes" id="UP000801492">
    <property type="component" value="Unassembled WGS sequence"/>
</dbReference>
<evidence type="ECO:0000313" key="2">
    <source>
        <dbReference type="Proteomes" id="UP000801492"/>
    </source>
</evidence>
<proteinExistence type="predicted"/>
<dbReference type="EMBL" id="VTPC01090554">
    <property type="protein sequence ID" value="KAF2883150.1"/>
    <property type="molecule type" value="Genomic_DNA"/>
</dbReference>
<protein>
    <submittedName>
        <fullName evidence="1">Uncharacterized protein</fullName>
    </submittedName>
</protein>
<dbReference type="GO" id="GO:0000724">
    <property type="term" value="P:double-strand break repair via homologous recombination"/>
    <property type="evidence" value="ECO:0007669"/>
    <property type="project" value="TreeGrafter"/>
</dbReference>
<organism evidence="1 2">
    <name type="scientific">Ignelater luminosus</name>
    <name type="common">Cucubano</name>
    <name type="synonym">Pyrophorus luminosus</name>
    <dbReference type="NCBI Taxonomy" id="2038154"/>
    <lineage>
        <taxon>Eukaryota</taxon>
        <taxon>Metazoa</taxon>
        <taxon>Ecdysozoa</taxon>
        <taxon>Arthropoda</taxon>
        <taxon>Hexapoda</taxon>
        <taxon>Insecta</taxon>
        <taxon>Pterygota</taxon>
        <taxon>Neoptera</taxon>
        <taxon>Endopterygota</taxon>
        <taxon>Coleoptera</taxon>
        <taxon>Polyphaga</taxon>
        <taxon>Elateriformia</taxon>
        <taxon>Elateroidea</taxon>
        <taxon>Elateridae</taxon>
        <taxon>Agrypninae</taxon>
        <taxon>Pyrophorini</taxon>
        <taxon>Ignelater</taxon>
    </lineage>
</organism>
<dbReference type="GO" id="GO:0097196">
    <property type="term" value="C:Shu complex"/>
    <property type="evidence" value="ECO:0007669"/>
    <property type="project" value="TreeGrafter"/>
</dbReference>
<evidence type="ECO:0000313" key="1">
    <source>
        <dbReference type="EMBL" id="KAF2883150.1"/>
    </source>
</evidence>
<accession>A0A8K0CG11</accession>
<comment type="caution">
    <text evidence="1">The sequence shown here is derived from an EMBL/GenBank/DDBJ whole genome shotgun (WGS) entry which is preliminary data.</text>
</comment>
<dbReference type="PANTHER" id="PTHR28653:SF1">
    <property type="entry name" value="ATPASE SWSAP1"/>
    <property type="match status" value="1"/>
</dbReference>